<name>A0A1H9HPY9_9HYPH</name>
<dbReference type="InterPro" id="IPR044862">
    <property type="entry name" value="Pro_4_hyd_alph_FE2OG_OXY"/>
</dbReference>
<reference evidence="2 3" key="1">
    <citation type="submission" date="2016-10" db="EMBL/GenBank/DDBJ databases">
        <authorList>
            <person name="de Groot N.N."/>
        </authorList>
    </citation>
    <scope>NUCLEOTIDE SEQUENCE [LARGE SCALE GENOMIC DNA]</scope>
    <source>
        <strain evidence="2 3">A52C2</strain>
    </source>
</reference>
<dbReference type="Gene3D" id="2.60.120.620">
    <property type="entry name" value="q2cbj1_9rhob like domain"/>
    <property type="match status" value="1"/>
</dbReference>
<accession>A0A1H9HPY9</accession>
<organism evidence="2 3">
    <name type="scientific">Faunimonas pinastri</name>
    <dbReference type="NCBI Taxonomy" id="1855383"/>
    <lineage>
        <taxon>Bacteria</taxon>
        <taxon>Pseudomonadati</taxon>
        <taxon>Pseudomonadota</taxon>
        <taxon>Alphaproteobacteria</taxon>
        <taxon>Hyphomicrobiales</taxon>
        <taxon>Afifellaceae</taxon>
        <taxon>Faunimonas</taxon>
    </lineage>
</organism>
<feature type="domain" description="Prolyl 4-hydroxylase alpha subunit Fe(2+) 2OG dioxygenase" evidence="1">
    <location>
        <begin position="104"/>
        <end position="186"/>
    </location>
</feature>
<keyword evidence="3" id="KW-1185">Reference proteome</keyword>
<dbReference type="EMBL" id="FOFG01000006">
    <property type="protein sequence ID" value="SEQ64399.1"/>
    <property type="molecule type" value="Genomic_DNA"/>
</dbReference>
<dbReference type="RefSeq" id="WP_092496567.1">
    <property type="nucleotide sequence ID" value="NZ_FOFG01000006.1"/>
</dbReference>
<dbReference type="Pfam" id="PF13640">
    <property type="entry name" value="2OG-FeII_Oxy_3"/>
    <property type="match status" value="1"/>
</dbReference>
<sequence length="211" mass="23906">MPTDQLPINIDAVRQAPIMSDPYTYVTGYGILNEGAADELRRDFPNITKPGFLTVDEVELKGSFKKLIDQLESKEFADALSEKLGLNLDAHPRLTTIRKISQGKDGRIHTDSEAKLATFLVYLNDAWEDSSEGRLRVLRGSEDFDDMVAEIPPTVGHFFGFRRADNSWHGHKPFAGERKVVQITWVQDESELERKKNRNSMAQKLKGIFGR</sequence>
<proteinExistence type="predicted"/>
<gene>
    <name evidence="2" type="ORF">SAMN05216548_106118</name>
</gene>
<evidence type="ECO:0000313" key="2">
    <source>
        <dbReference type="EMBL" id="SEQ64399.1"/>
    </source>
</evidence>
<dbReference type="OrthoDB" id="8578235at2"/>
<evidence type="ECO:0000313" key="3">
    <source>
        <dbReference type="Proteomes" id="UP000199647"/>
    </source>
</evidence>
<dbReference type="STRING" id="1855383.SAMN05216548_106118"/>
<dbReference type="AlphaFoldDB" id="A0A1H9HPY9"/>
<dbReference type="Proteomes" id="UP000199647">
    <property type="component" value="Unassembled WGS sequence"/>
</dbReference>
<evidence type="ECO:0000259" key="1">
    <source>
        <dbReference type="Pfam" id="PF13640"/>
    </source>
</evidence>
<protein>
    <submittedName>
        <fullName evidence="2">2OG-Fe(II) oxygenase superfamily protein</fullName>
    </submittedName>
</protein>